<evidence type="ECO:0000313" key="3">
    <source>
        <dbReference type="Proteomes" id="UP000002630"/>
    </source>
</evidence>
<feature type="region of interest" description="Disordered" evidence="1">
    <location>
        <begin position="154"/>
        <end position="211"/>
    </location>
</feature>
<proteinExistence type="predicted"/>
<evidence type="ECO:0000256" key="1">
    <source>
        <dbReference type="SAM" id="MobiDB-lite"/>
    </source>
</evidence>
<organism evidence="2 3">
    <name type="scientific">Ectocarpus siliculosus</name>
    <name type="common">Brown alga</name>
    <name type="synonym">Conferva siliculosa</name>
    <dbReference type="NCBI Taxonomy" id="2880"/>
    <lineage>
        <taxon>Eukaryota</taxon>
        <taxon>Sar</taxon>
        <taxon>Stramenopiles</taxon>
        <taxon>Ochrophyta</taxon>
        <taxon>PX clade</taxon>
        <taxon>Phaeophyceae</taxon>
        <taxon>Ectocarpales</taxon>
        <taxon>Ectocarpaceae</taxon>
        <taxon>Ectocarpus</taxon>
    </lineage>
</organism>
<reference evidence="2 3" key="1">
    <citation type="journal article" date="2010" name="Nature">
        <title>The Ectocarpus genome and the independent evolution of multicellularity in brown algae.</title>
        <authorList>
            <person name="Cock J.M."/>
            <person name="Sterck L."/>
            <person name="Rouze P."/>
            <person name="Scornet D."/>
            <person name="Allen A.E."/>
            <person name="Amoutzias G."/>
            <person name="Anthouard V."/>
            <person name="Artiguenave F."/>
            <person name="Aury J.M."/>
            <person name="Badger J.H."/>
            <person name="Beszteri B."/>
            <person name="Billiau K."/>
            <person name="Bonnet E."/>
            <person name="Bothwell J.H."/>
            <person name="Bowler C."/>
            <person name="Boyen C."/>
            <person name="Brownlee C."/>
            <person name="Carrano C.J."/>
            <person name="Charrier B."/>
            <person name="Cho G.Y."/>
            <person name="Coelho S.M."/>
            <person name="Collen J."/>
            <person name="Corre E."/>
            <person name="Da Silva C."/>
            <person name="Delage L."/>
            <person name="Delaroque N."/>
            <person name="Dittami S.M."/>
            <person name="Doulbeau S."/>
            <person name="Elias M."/>
            <person name="Farnham G."/>
            <person name="Gachon C.M."/>
            <person name="Gschloessl B."/>
            <person name="Heesch S."/>
            <person name="Jabbari K."/>
            <person name="Jubin C."/>
            <person name="Kawai H."/>
            <person name="Kimura K."/>
            <person name="Kloareg B."/>
            <person name="Kupper F.C."/>
            <person name="Lang D."/>
            <person name="Le Bail A."/>
            <person name="Leblanc C."/>
            <person name="Lerouge P."/>
            <person name="Lohr M."/>
            <person name="Lopez P.J."/>
            <person name="Martens C."/>
            <person name="Maumus F."/>
            <person name="Michel G."/>
            <person name="Miranda-Saavedra D."/>
            <person name="Morales J."/>
            <person name="Moreau H."/>
            <person name="Motomura T."/>
            <person name="Nagasato C."/>
            <person name="Napoli C.A."/>
            <person name="Nelson D.R."/>
            <person name="Nyvall-Collen P."/>
            <person name="Peters A.F."/>
            <person name="Pommier C."/>
            <person name="Potin P."/>
            <person name="Poulain J."/>
            <person name="Quesneville H."/>
            <person name="Read B."/>
            <person name="Rensing S.A."/>
            <person name="Ritter A."/>
            <person name="Rousvoal S."/>
            <person name="Samanta M."/>
            <person name="Samson G."/>
            <person name="Schroeder D.C."/>
            <person name="Segurens B."/>
            <person name="Strittmatter M."/>
            <person name="Tonon T."/>
            <person name="Tregear J.W."/>
            <person name="Valentin K."/>
            <person name="von Dassow P."/>
            <person name="Yamagishi T."/>
            <person name="Van de Peer Y."/>
            <person name="Wincker P."/>
        </authorList>
    </citation>
    <scope>NUCLEOTIDE SEQUENCE [LARGE SCALE GENOMIC DNA]</scope>
    <source>
        <strain evidence="3">Ec32 / CCAP1310/4</strain>
    </source>
</reference>
<dbReference type="EMBL" id="FN649751">
    <property type="protein sequence ID" value="CBN77794.1"/>
    <property type="molecule type" value="Genomic_DNA"/>
</dbReference>
<name>D8LRN3_ECTSI</name>
<evidence type="ECO:0000313" key="2">
    <source>
        <dbReference type="EMBL" id="CBN77794.1"/>
    </source>
</evidence>
<gene>
    <name evidence="2" type="ORF">Esi_0069_0064</name>
</gene>
<keyword evidence="3" id="KW-1185">Reference proteome</keyword>
<dbReference type="InParanoid" id="D8LRN3"/>
<dbReference type="AlphaFoldDB" id="D8LRN3"/>
<feature type="compositionally biased region" description="Gly residues" evidence="1">
    <location>
        <begin position="196"/>
        <end position="211"/>
    </location>
</feature>
<sequence length="211" mass="21890">MIRDHITPGSSVTRVHSRLVLLWQNSVEADLYCTDELTALQAKANGLLEVTALMSGDITRRNIPGNTFRRAIARLMSKGAAAGLVSRGEREVDSDTGDAEHVDDAGRAAAALPTNLPRLQSVGELSRVSEEDSTRTRWSKSPCRRGLFASGVSRDLETVGGGGDLGRENSIGDDVPRSASDAAADTSKAGRHRQHGGGGGGGGDGGGNSGG</sequence>
<dbReference type="EMBL" id="FN648916">
    <property type="protein sequence ID" value="CBN77794.1"/>
    <property type="molecule type" value="Genomic_DNA"/>
</dbReference>
<dbReference type="OrthoDB" id="10476137at2759"/>
<accession>D8LRN3</accession>
<protein>
    <submittedName>
        <fullName evidence="2">Uncharacterized protein</fullName>
    </submittedName>
</protein>
<dbReference type="Proteomes" id="UP000002630">
    <property type="component" value="Linkage Group LG26"/>
</dbReference>